<protein>
    <submittedName>
        <fullName evidence="3">DUF2306 domain-containing protein</fullName>
    </submittedName>
</protein>
<dbReference type="EMBL" id="RSEC01000046">
    <property type="protein sequence ID" value="RSD17104.1"/>
    <property type="molecule type" value="Genomic_DNA"/>
</dbReference>
<dbReference type="Pfam" id="PF10067">
    <property type="entry name" value="DUF2306"/>
    <property type="match status" value="1"/>
</dbReference>
<feature type="transmembrane region" description="Helical" evidence="2">
    <location>
        <begin position="242"/>
        <end position="262"/>
    </location>
</feature>
<keyword evidence="4" id="KW-1185">Reference proteome</keyword>
<keyword evidence="2" id="KW-1133">Transmembrane helix</keyword>
<accession>A0A427T8J6</accession>
<organism evidence="3 4">
    <name type="scientific">Amycolatopsis eburnea</name>
    <dbReference type="NCBI Taxonomy" id="2267691"/>
    <lineage>
        <taxon>Bacteria</taxon>
        <taxon>Bacillati</taxon>
        <taxon>Actinomycetota</taxon>
        <taxon>Actinomycetes</taxon>
        <taxon>Pseudonocardiales</taxon>
        <taxon>Pseudonocardiaceae</taxon>
        <taxon>Amycolatopsis</taxon>
    </lineage>
</organism>
<sequence>MNESFMSSGEVNDPFMTSRTAPTHPRSLRFSVVSRRHARRAGCPEGRQAMASIGRALRRPWIIPFYFLVFGFLAFRLPNYLGFDPGKSTAATRLDLPFYYPLLVAHILFGSVAFVTASIQVWPWLRNRSPKLHRISGRVYVLGGALPAGLAILTITPFLTHGPGQKAGNALLGLLWLGTTIVGFRRARQGRIVEHREWMLRSFALCFSILASRFWLGPAILWLEPEVFTMGVDGPPAVQDQVSTLTSWVPWVVNLLIAEWFNHRARYKALGRQAAKRAAKAVAPALAPETKTPVLERPTPDPVP</sequence>
<feature type="compositionally biased region" description="Polar residues" evidence="1">
    <location>
        <begin position="1"/>
        <end position="21"/>
    </location>
</feature>
<comment type="caution">
    <text evidence="3">The sequence shown here is derived from an EMBL/GenBank/DDBJ whole genome shotgun (WGS) entry which is preliminary data.</text>
</comment>
<feature type="transmembrane region" description="Helical" evidence="2">
    <location>
        <begin position="137"/>
        <end position="158"/>
    </location>
</feature>
<feature type="transmembrane region" description="Helical" evidence="2">
    <location>
        <begin position="60"/>
        <end position="78"/>
    </location>
</feature>
<feature type="transmembrane region" description="Helical" evidence="2">
    <location>
        <begin position="98"/>
        <end position="125"/>
    </location>
</feature>
<evidence type="ECO:0000313" key="3">
    <source>
        <dbReference type="EMBL" id="RSD17104.1"/>
    </source>
</evidence>
<keyword evidence="2" id="KW-0472">Membrane</keyword>
<dbReference type="Proteomes" id="UP000267081">
    <property type="component" value="Unassembled WGS sequence"/>
</dbReference>
<dbReference type="InterPro" id="IPR018750">
    <property type="entry name" value="DUF2306_membrane"/>
</dbReference>
<dbReference type="AlphaFoldDB" id="A0A427T8J6"/>
<feature type="region of interest" description="Disordered" evidence="1">
    <location>
        <begin position="1"/>
        <end position="23"/>
    </location>
</feature>
<evidence type="ECO:0000256" key="2">
    <source>
        <dbReference type="SAM" id="Phobius"/>
    </source>
</evidence>
<keyword evidence="2" id="KW-0812">Transmembrane</keyword>
<feature type="transmembrane region" description="Helical" evidence="2">
    <location>
        <begin position="170"/>
        <end position="187"/>
    </location>
</feature>
<reference evidence="3 4" key="1">
    <citation type="submission" date="2018-12" db="EMBL/GenBank/DDBJ databases">
        <title>Amycolatopsis eburnea sp. nov. actinomycete associate with arbuscular mycorrhiza fungal spore.</title>
        <authorList>
            <person name="Lumyong S."/>
            <person name="Chaiya L."/>
        </authorList>
    </citation>
    <scope>NUCLEOTIDE SEQUENCE [LARGE SCALE GENOMIC DNA]</scope>
    <source>
        <strain evidence="3 4">GLM-1</strain>
    </source>
</reference>
<feature type="region of interest" description="Disordered" evidence="1">
    <location>
        <begin position="282"/>
        <end position="304"/>
    </location>
</feature>
<proteinExistence type="predicted"/>
<name>A0A427T8J6_9PSEU</name>
<gene>
    <name evidence="3" type="ORF">EIY87_20070</name>
</gene>
<evidence type="ECO:0000256" key="1">
    <source>
        <dbReference type="SAM" id="MobiDB-lite"/>
    </source>
</evidence>
<evidence type="ECO:0000313" key="4">
    <source>
        <dbReference type="Proteomes" id="UP000267081"/>
    </source>
</evidence>
<feature type="transmembrane region" description="Helical" evidence="2">
    <location>
        <begin position="199"/>
        <end position="222"/>
    </location>
</feature>